<name>A0A1I2U4N6_9ACTN</name>
<protein>
    <submittedName>
        <fullName evidence="5">ArsR family transcriptional regulator</fullName>
    </submittedName>
</protein>
<dbReference type="GO" id="GO:0003677">
    <property type="term" value="F:DNA binding"/>
    <property type="evidence" value="ECO:0007669"/>
    <property type="project" value="UniProtKB-KW"/>
</dbReference>
<dbReference type="CDD" id="cd00090">
    <property type="entry name" value="HTH_ARSR"/>
    <property type="match status" value="1"/>
</dbReference>
<dbReference type="PANTHER" id="PTHR43132:SF2">
    <property type="entry name" value="ARSENICAL RESISTANCE OPERON REPRESSOR ARSR-RELATED"/>
    <property type="match status" value="1"/>
</dbReference>
<gene>
    <name evidence="5" type="ORF">SAMN02787118_12658</name>
</gene>
<evidence type="ECO:0000259" key="4">
    <source>
        <dbReference type="PROSITE" id="PS50987"/>
    </source>
</evidence>
<dbReference type="PROSITE" id="PS50987">
    <property type="entry name" value="HTH_ARSR_2"/>
    <property type="match status" value="1"/>
</dbReference>
<keyword evidence="2" id="KW-0238">DNA-binding</keyword>
<proteinExistence type="predicted"/>
<dbReference type="InterPro" id="IPR011991">
    <property type="entry name" value="ArsR-like_HTH"/>
</dbReference>
<dbReference type="InterPro" id="IPR036390">
    <property type="entry name" value="WH_DNA-bd_sf"/>
</dbReference>
<evidence type="ECO:0000313" key="5">
    <source>
        <dbReference type="EMBL" id="SFG69571.1"/>
    </source>
</evidence>
<dbReference type="SUPFAM" id="SSF46785">
    <property type="entry name" value="Winged helix' DNA-binding domain"/>
    <property type="match status" value="1"/>
</dbReference>
<dbReference type="Pfam" id="PF01022">
    <property type="entry name" value="HTH_5"/>
    <property type="match status" value="1"/>
</dbReference>
<dbReference type="Proteomes" id="UP000181942">
    <property type="component" value="Unassembled WGS sequence"/>
</dbReference>
<accession>A0A1I2U4N6</accession>
<organism evidence="5 6">
    <name type="scientific">Streptomyces mirabilis</name>
    <dbReference type="NCBI Taxonomy" id="68239"/>
    <lineage>
        <taxon>Bacteria</taxon>
        <taxon>Bacillati</taxon>
        <taxon>Actinomycetota</taxon>
        <taxon>Actinomycetes</taxon>
        <taxon>Kitasatosporales</taxon>
        <taxon>Streptomycetaceae</taxon>
        <taxon>Streptomyces</taxon>
    </lineage>
</organism>
<feature type="domain" description="HTH arsR-type" evidence="4">
    <location>
        <begin position="52"/>
        <end position="146"/>
    </location>
</feature>
<dbReference type="PRINTS" id="PR00778">
    <property type="entry name" value="HTHARSR"/>
</dbReference>
<dbReference type="AlphaFoldDB" id="A0A1I2U4N6"/>
<dbReference type="InterPro" id="IPR001845">
    <property type="entry name" value="HTH_ArsR_DNA-bd_dom"/>
</dbReference>
<dbReference type="InterPro" id="IPR051011">
    <property type="entry name" value="Metal_resp_trans_reg"/>
</dbReference>
<dbReference type="EMBL" id="FONR01000026">
    <property type="protein sequence ID" value="SFG69571.1"/>
    <property type="molecule type" value="Genomic_DNA"/>
</dbReference>
<dbReference type="Gene3D" id="1.10.10.10">
    <property type="entry name" value="Winged helix-like DNA-binding domain superfamily/Winged helix DNA-binding domain"/>
    <property type="match status" value="1"/>
</dbReference>
<dbReference type="InterPro" id="IPR036388">
    <property type="entry name" value="WH-like_DNA-bd_sf"/>
</dbReference>
<sequence length="167" mass="18066">MHADGWVLVRGFGVAGGAGEDGAHVFDEWMDAMRQASADTAVLWCRGGDAGMSTPLYQLKAEFFKTLGHPARIRVLELLSEREHAVAEMLPEVGVEAAHLSQQLAVLRRANLVKTRREGSTVYYSLTSPHVAELLRVARTILSGVLAGQAELLADLQAARPQPKPPS</sequence>
<keyword evidence="1" id="KW-0805">Transcription regulation</keyword>
<evidence type="ECO:0000256" key="3">
    <source>
        <dbReference type="ARBA" id="ARBA00023163"/>
    </source>
</evidence>
<evidence type="ECO:0000256" key="2">
    <source>
        <dbReference type="ARBA" id="ARBA00023125"/>
    </source>
</evidence>
<dbReference type="NCBIfam" id="NF033788">
    <property type="entry name" value="HTH_metalloreg"/>
    <property type="match status" value="1"/>
</dbReference>
<dbReference type="PANTHER" id="PTHR43132">
    <property type="entry name" value="ARSENICAL RESISTANCE OPERON REPRESSOR ARSR-RELATED"/>
    <property type="match status" value="1"/>
</dbReference>
<evidence type="ECO:0000313" key="6">
    <source>
        <dbReference type="Proteomes" id="UP000181942"/>
    </source>
</evidence>
<evidence type="ECO:0000256" key="1">
    <source>
        <dbReference type="ARBA" id="ARBA00023015"/>
    </source>
</evidence>
<dbReference type="SMART" id="SM00418">
    <property type="entry name" value="HTH_ARSR"/>
    <property type="match status" value="1"/>
</dbReference>
<dbReference type="GO" id="GO:0003700">
    <property type="term" value="F:DNA-binding transcription factor activity"/>
    <property type="evidence" value="ECO:0007669"/>
    <property type="project" value="InterPro"/>
</dbReference>
<reference evidence="5 6" key="1">
    <citation type="submission" date="2016-10" db="EMBL/GenBank/DDBJ databases">
        <authorList>
            <person name="de Groot N.N."/>
        </authorList>
    </citation>
    <scope>NUCLEOTIDE SEQUENCE [LARGE SCALE GENOMIC DNA]</scope>
    <source>
        <strain evidence="5 6">OK461</strain>
    </source>
</reference>
<keyword evidence="3" id="KW-0804">Transcription</keyword>